<feature type="region of interest" description="Disordered" evidence="3">
    <location>
        <begin position="190"/>
        <end position="240"/>
    </location>
</feature>
<dbReference type="InParanoid" id="A0A2V0PD08"/>
<feature type="region of interest" description="Disordered" evidence="3">
    <location>
        <begin position="588"/>
        <end position="630"/>
    </location>
</feature>
<dbReference type="PANTHER" id="PTHR20852:SF93">
    <property type="entry name" value="GLUTAMINE SYNTHETASE CYTOSOLIC ISOZYME 1-1"/>
    <property type="match status" value="1"/>
</dbReference>
<feature type="compositionally biased region" description="Low complexity" evidence="3">
    <location>
        <begin position="190"/>
        <end position="210"/>
    </location>
</feature>
<evidence type="ECO:0008006" key="6">
    <source>
        <dbReference type="Google" id="ProtNLM"/>
    </source>
</evidence>
<gene>
    <name evidence="4" type="ORF">Rsub_10902</name>
</gene>
<dbReference type="GO" id="GO:0006542">
    <property type="term" value="P:glutamine biosynthetic process"/>
    <property type="evidence" value="ECO:0007669"/>
    <property type="project" value="InterPro"/>
</dbReference>
<dbReference type="InterPro" id="IPR036651">
    <property type="entry name" value="Gln_synt_N_sf"/>
</dbReference>
<sequence length="630" mass="61086">MECVPGDPHAHGFAAAVPEKPLAEYIYIVPGSFAELVSRTVALAAPRAAADALPLAEHWTERGGVLLRPRAAYPDPLRGAPHVLVLCDALAPQQAGAPHCEPPPHPLGTRAPCAEAMAAAAPHAPLFSAEQEYTALDPFTGLPPGVFSPGACHTAGFFGACSADGSGSASGSGSAEDLLRGAAALPAAGPPAWASPASIPGASPPSWGRAAGDGCGGAGLEGSYDSSDGAAAPPPLGPPAARRARLLSELHARACLKAGLRLSGARPAPGASPAAAAASYTLGPADGLEISDQIVVSRFLLARLAEELSLSVAFAPVGPPRHGAAAFAGAATAAAAGASPLRCRLEFSTAASRAPCGGLHELQRLLSRLQAAHAAHCAGFGGGGGGGGGAPFSVAVADARAAVAIPPSTLAARGGPFVDARPAGGCDPYLATTLLAAGALALPLPHAAAAALEARRRAPAAAAHAAAAPNLLRRADAAAAPAWKAVAWSAAAPAAATTAAPPSPACPFAAGAAPAARSASCLSLRSAGGRGAGIWAATGATGLDGGHSCGAAATGATSLCGGRSCGGDSRDFLVSQIRRIDRAAARAAGEGSCSGGGWSGGWESEGEGEEEDSACSPATTPADAGPLAAS</sequence>
<evidence type="ECO:0000313" key="4">
    <source>
        <dbReference type="EMBL" id="GBF97738.1"/>
    </source>
</evidence>
<comment type="caution">
    <text evidence="4">The sequence shown here is derived from an EMBL/GenBank/DDBJ whole genome shotgun (WGS) entry which is preliminary data.</text>
</comment>
<keyword evidence="2" id="KW-0963">Cytoplasm</keyword>
<proteinExistence type="predicted"/>
<evidence type="ECO:0000256" key="1">
    <source>
        <dbReference type="ARBA" id="ARBA00004496"/>
    </source>
</evidence>
<dbReference type="STRING" id="307507.A0A2V0PD08"/>
<dbReference type="AlphaFoldDB" id="A0A2V0PD08"/>
<dbReference type="GO" id="GO:0005737">
    <property type="term" value="C:cytoplasm"/>
    <property type="evidence" value="ECO:0007669"/>
    <property type="project" value="UniProtKB-SubCell"/>
</dbReference>
<dbReference type="InterPro" id="IPR050292">
    <property type="entry name" value="Glutamine_Synthetase"/>
</dbReference>
<dbReference type="Gene3D" id="3.10.20.70">
    <property type="entry name" value="Glutamine synthetase, N-terminal domain"/>
    <property type="match status" value="1"/>
</dbReference>
<comment type="subcellular location">
    <subcellularLocation>
        <location evidence="1">Cytoplasm</location>
    </subcellularLocation>
</comment>
<evidence type="ECO:0000256" key="3">
    <source>
        <dbReference type="SAM" id="MobiDB-lite"/>
    </source>
</evidence>
<dbReference type="EMBL" id="BDRX01000106">
    <property type="protein sequence ID" value="GBF97738.1"/>
    <property type="molecule type" value="Genomic_DNA"/>
</dbReference>
<dbReference type="Gene3D" id="3.30.590.10">
    <property type="entry name" value="Glutamine synthetase/guanido kinase, catalytic domain"/>
    <property type="match status" value="1"/>
</dbReference>
<reference evidence="4 5" key="1">
    <citation type="journal article" date="2018" name="Sci. Rep.">
        <title>Raphidocelis subcapitata (=Pseudokirchneriella subcapitata) provides an insight into genome evolution and environmental adaptations in the Sphaeropleales.</title>
        <authorList>
            <person name="Suzuki S."/>
            <person name="Yamaguchi H."/>
            <person name="Nakajima N."/>
            <person name="Kawachi M."/>
        </authorList>
    </citation>
    <scope>NUCLEOTIDE SEQUENCE [LARGE SCALE GENOMIC DNA]</scope>
    <source>
        <strain evidence="4 5">NIES-35</strain>
    </source>
</reference>
<keyword evidence="5" id="KW-1185">Reference proteome</keyword>
<feature type="compositionally biased region" description="Acidic residues" evidence="3">
    <location>
        <begin position="604"/>
        <end position="613"/>
    </location>
</feature>
<evidence type="ECO:0000256" key="2">
    <source>
        <dbReference type="ARBA" id="ARBA00022490"/>
    </source>
</evidence>
<name>A0A2V0PD08_9CHLO</name>
<accession>A0A2V0PD08</accession>
<protein>
    <recommendedName>
        <fullName evidence="6">GS catalytic domain-containing protein</fullName>
    </recommendedName>
</protein>
<feature type="compositionally biased region" description="Gly residues" evidence="3">
    <location>
        <begin position="211"/>
        <end position="220"/>
    </location>
</feature>
<dbReference type="Proteomes" id="UP000247498">
    <property type="component" value="Unassembled WGS sequence"/>
</dbReference>
<dbReference type="PANTHER" id="PTHR20852">
    <property type="entry name" value="GLUTAMINE SYNTHETASE"/>
    <property type="match status" value="1"/>
</dbReference>
<dbReference type="GO" id="GO:0004356">
    <property type="term" value="F:glutamine synthetase activity"/>
    <property type="evidence" value="ECO:0007669"/>
    <property type="project" value="InterPro"/>
</dbReference>
<evidence type="ECO:0000313" key="5">
    <source>
        <dbReference type="Proteomes" id="UP000247498"/>
    </source>
</evidence>
<organism evidence="4 5">
    <name type="scientific">Raphidocelis subcapitata</name>
    <dbReference type="NCBI Taxonomy" id="307507"/>
    <lineage>
        <taxon>Eukaryota</taxon>
        <taxon>Viridiplantae</taxon>
        <taxon>Chlorophyta</taxon>
        <taxon>core chlorophytes</taxon>
        <taxon>Chlorophyceae</taxon>
        <taxon>CS clade</taxon>
        <taxon>Sphaeropleales</taxon>
        <taxon>Selenastraceae</taxon>
        <taxon>Raphidocelis</taxon>
    </lineage>
</organism>